<dbReference type="SUPFAM" id="SSF52833">
    <property type="entry name" value="Thioredoxin-like"/>
    <property type="match status" value="1"/>
</dbReference>
<dbReference type="Pfam" id="PF13409">
    <property type="entry name" value="GST_N_2"/>
    <property type="match status" value="1"/>
</dbReference>
<dbReference type="InterPro" id="IPR040079">
    <property type="entry name" value="Glutathione_S-Trfase"/>
</dbReference>
<dbReference type="Gene3D" id="1.20.1050.10">
    <property type="match status" value="1"/>
</dbReference>
<organism evidence="6 7">
    <name type="scientific">Aeromonas media</name>
    <dbReference type="NCBI Taxonomy" id="651"/>
    <lineage>
        <taxon>Bacteria</taxon>
        <taxon>Pseudomonadati</taxon>
        <taxon>Pseudomonadota</taxon>
        <taxon>Gammaproteobacteria</taxon>
        <taxon>Aeromonadales</taxon>
        <taxon>Aeromonadaceae</taxon>
        <taxon>Aeromonas</taxon>
    </lineage>
</organism>
<dbReference type="EMBL" id="CP047962">
    <property type="protein sequence ID" value="QHQ53247.1"/>
    <property type="molecule type" value="Genomic_DNA"/>
</dbReference>
<dbReference type="Pfam" id="PF00043">
    <property type="entry name" value="GST_C"/>
    <property type="match status" value="1"/>
</dbReference>
<dbReference type="EC" id="2.5.1.18" evidence="1"/>
<accession>A0AAE6SMU5</accession>
<dbReference type="InterPro" id="IPR004046">
    <property type="entry name" value="GST_C"/>
</dbReference>
<dbReference type="PANTHER" id="PTHR44051">
    <property type="entry name" value="GLUTATHIONE S-TRANSFERASE-RELATED"/>
    <property type="match status" value="1"/>
</dbReference>
<evidence type="ECO:0000256" key="1">
    <source>
        <dbReference type="ARBA" id="ARBA00012452"/>
    </source>
</evidence>
<dbReference type="GO" id="GO:0005737">
    <property type="term" value="C:cytoplasm"/>
    <property type="evidence" value="ECO:0007669"/>
    <property type="project" value="UniProtKB-ARBA"/>
</dbReference>
<dbReference type="InterPro" id="IPR036249">
    <property type="entry name" value="Thioredoxin-like_sf"/>
</dbReference>
<dbReference type="Gene3D" id="3.40.30.10">
    <property type="entry name" value="Glutaredoxin"/>
    <property type="match status" value="1"/>
</dbReference>
<dbReference type="SFLD" id="SFLDG01150">
    <property type="entry name" value="Main.1:_Beta-like"/>
    <property type="match status" value="1"/>
</dbReference>
<dbReference type="PANTHER" id="PTHR44051:SF9">
    <property type="entry name" value="GLUTATHIONE S-TRANSFERASE 1"/>
    <property type="match status" value="1"/>
</dbReference>
<comment type="catalytic activity">
    <reaction evidence="3">
        <text>RX + glutathione = an S-substituted glutathione + a halide anion + H(+)</text>
        <dbReference type="Rhea" id="RHEA:16437"/>
        <dbReference type="ChEBI" id="CHEBI:15378"/>
        <dbReference type="ChEBI" id="CHEBI:16042"/>
        <dbReference type="ChEBI" id="CHEBI:17792"/>
        <dbReference type="ChEBI" id="CHEBI:57925"/>
        <dbReference type="ChEBI" id="CHEBI:90779"/>
        <dbReference type="EC" id="2.5.1.18"/>
    </reaction>
</comment>
<dbReference type="PROSITE" id="PS50404">
    <property type="entry name" value="GST_NTER"/>
    <property type="match status" value="1"/>
</dbReference>
<keyword evidence="2" id="KW-0808">Transferase</keyword>
<dbReference type="InterPro" id="IPR036282">
    <property type="entry name" value="Glutathione-S-Trfase_C_sf"/>
</dbReference>
<dbReference type="CDD" id="cd03046">
    <property type="entry name" value="GST_N_GTT1_like"/>
    <property type="match status" value="1"/>
</dbReference>
<evidence type="ECO:0000313" key="6">
    <source>
        <dbReference type="EMBL" id="QHQ53247.1"/>
    </source>
</evidence>
<dbReference type="GO" id="GO:0004364">
    <property type="term" value="F:glutathione transferase activity"/>
    <property type="evidence" value="ECO:0007669"/>
    <property type="project" value="UniProtKB-EC"/>
</dbReference>
<dbReference type="SFLD" id="SFLDS00019">
    <property type="entry name" value="Glutathione_Transferase_(cytos"/>
    <property type="match status" value="1"/>
</dbReference>
<sequence>MCPLFFFVRSGEPIAASLRIIAFSPPVEVLMIVLHHLNKSRSQRIIWLLEELGLPYRIQAYQRDATTFLAPPELKAIHPLGKSPVIEFEGRVLAESGAITEYLIARHAAERLAPAPDSPDYPEYLQWIHFAESSGILPLLLDMFVRKDGSPMRFLPDYAKAECAKVLGYLNEVLASRRYLVGERLSGADIMNSFLVDLLAQGGQLAQFPHLEAYWQLLNTHPARQKAAALERELDQGA</sequence>
<dbReference type="PROSITE" id="PS50405">
    <property type="entry name" value="GST_CTER"/>
    <property type="match status" value="1"/>
</dbReference>
<dbReference type="FunFam" id="3.40.30.10:FF:000156">
    <property type="entry name" value="Glutathione S-transferase 1"/>
    <property type="match status" value="1"/>
</dbReference>
<dbReference type="GO" id="GO:0004601">
    <property type="term" value="F:peroxidase activity"/>
    <property type="evidence" value="ECO:0007669"/>
    <property type="project" value="UniProtKB-ARBA"/>
</dbReference>
<evidence type="ECO:0000259" key="5">
    <source>
        <dbReference type="PROSITE" id="PS50405"/>
    </source>
</evidence>
<dbReference type="SUPFAM" id="SSF47616">
    <property type="entry name" value="GST C-terminal domain-like"/>
    <property type="match status" value="1"/>
</dbReference>
<dbReference type="Proteomes" id="UP000463871">
    <property type="component" value="Chromosome"/>
</dbReference>
<dbReference type="InterPro" id="IPR004045">
    <property type="entry name" value="Glutathione_S-Trfase_N"/>
</dbReference>
<name>A0AAE6SMU5_AERME</name>
<evidence type="ECO:0000256" key="3">
    <source>
        <dbReference type="ARBA" id="ARBA00047960"/>
    </source>
</evidence>
<gene>
    <name evidence="6" type="ORF">GWI30_01615</name>
</gene>
<feature type="domain" description="GST N-terminal" evidence="4">
    <location>
        <begin position="29"/>
        <end position="111"/>
    </location>
</feature>
<evidence type="ECO:0000256" key="2">
    <source>
        <dbReference type="ARBA" id="ARBA00022679"/>
    </source>
</evidence>
<evidence type="ECO:0000313" key="7">
    <source>
        <dbReference type="Proteomes" id="UP000463871"/>
    </source>
</evidence>
<reference evidence="6 7" key="1">
    <citation type="submission" date="2020-01" db="EMBL/GenBank/DDBJ databases">
        <title>Complete genome of Aeromonas media MC64.</title>
        <authorList>
            <person name="Cao G."/>
            <person name="Fu J."/>
            <person name="Zhong C."/>
        </authorList>
    </citation>
    <scope>NUCLEOTIDE SEQUENCE [LARGE SCALE GENOMIC DNA]</scope>
    <source>
        <strain evidence="6 7">MC64</strain>
    </source>
</reference>
<protein>
    <recommendedName>
        <fullName evidence="1">glutathione transferase</fullName>
        <ecNumber evidence="1">2.5.1.18</ecNumber>
    </recommendedName>
</protein>
<dbReference type="SFLD" id="SFLDG00358">
    <property type="entry name" value="Main_(cytGST)"/>
    <property type="match status" value="1"/>
</dbReference>
<dbReference type="AlphaFoldDB" id="A0AAE6SMU5"/>
<proteinExistence type="predicted"/>
<dbReference type="InterPro" id="IPR010987">
    <property type="entry name" value="Glutathione-S-Trfase_C-like"/>
</dbReference>
<evidence type="ECO:0000259" key="4">
    <source>
        <dbReference type="PROSITE" id="PS50404"/>
    </source>
</evidence>
<feature type="domain" description="GST C-terminal" evidence="5">
    <location>
        <begin position="117"/>
        <end position="238"/>
    </location>
</feature>